<dbReference type="AlphaFoldDB" id="A0A382NHL9"/>
<accession>A0A382NHL9</accession>
<dbReference type="EMBL" id="UINC01100470">
    <property type="protein sequence ID" value="SVC60556.1"/>
    <property type="molecule type" value="Genomic_DNA"/>
</dbReference>
<sequence>VKNLVVTLGITGCGKSTWLKDKSPVIETDDLRVELLDDISNVTQEGFIFGTAAKRISKLFDTHDTVYFGATLVDSKRRIPFLQSIKDMCKHKFVIDMIIFPGIPELSKERIAKALKDGMQRADSIQFVDEQYEQYLHTMSILDDEKDFYRMIKSDTHIVG</sequence>
<gene>
    <name evidence="1" type="ORF">METZ01_LOCUS313410</name>
</gene>
<organism evidence="1">
    <name type="scientific">marine metagenome</name>
    <dbReference type="NCBI Taxonomy" id="408172"/>
    <lineage>
        <taxon>unclassified sequences</taxon>
        <taxon>metagenomes</taxon>
        <taxon>ecological metagenomes</taxon>
    </lineage>
</organism>
<evidence type="ECO:0008006" key="2">
    <source>
        <dbReference type="Google" id="ProtNLM"/>
    </source>
</evidence>
<proteinExistence type="predicted"/>
<dbReference type="SUPFAM" id="SSF52540">
    <property type="entry name" value="P-loop containing nucleoside triphosphate hydrolases"/>
    <property type="match status" value="1"/>
</dbReference>
<dbReference type="Gene3D" id="3.40.50.300">
    <property type="entry name" value="P-loop containing nucleotide triphosphate hydrolases"/>
    <property type="match status" value="1"/>
</dbReference>
<evidence type="ECO:0000313" key="1">
    <source>
        <dbReference type="EMBL" id="SVC60556.1"/>
    </source>
</evidence>
<protein>
    <recommendedName>
        <fullName evidence="2">Zeta toxin domain-containing protein</fullName>
    </recommendedName>
</protein>
<name>A0A382NHL9_9ZZZZ</name>
<reference evidence="1" key="1">
    <citation type="submission" date="2018-05" db="EMBL/GenBank/DDBJ databases">
        <authorList>
            <person name="Lanie J.A."/>
            <person name="Ng W.-L."/>
            <person name="Kazmierczak K.M."/>
            <person name="Andrzejewski T.M."/>
            <person name="Davidsen T.M."/>
            <person name="Wayne K.J."/>
            <person name="Tettelin H."/>
            <person name="Glass J.I."/>
            <person name="Rusch D."/>
            <person name="Podicherti R."/>
            <person name="Tsui H.-C.T."/>
            <person name="Winkler M.E."/>
        </authorList>
    </citation>
    <scope>NUCLEOTIDE SEQUENCE</scope>
</reference>
<feature type="non-terminal residue" evidence="1">
    <location>
        <position position="1"/>
    </location>
</feature>
<dbReference type="InterPro" id="IPR027417">
    <property type="entry name" value="P-loop_NTPase"/>
</dbReference>